<evidence type="ECO:0000256" key="4">
    <source>
        <dbReference type="ARBA" id="ARBA00020295"/>
    </source>
</evidence>
<evidence type="ECO:0000256" key="8">
    <source>
        <dbReference type="ARBA" id="ARBA00031423"/>
    </source>
</evidence>
<comment type="catalytic activity">
    <reaction evidence="1 10">
        <text>Transfers a segment of a (1-&gt;4)-alpha-D-glucan to a new position in an acceptor, which may be glucose or a (1-&gt;4)-alpha-D-glucan.</text>
        <dbReference type="EC" id="2.4.1.25"/>
    </reaction>
</comment>
<evidence type="ECO:0000256" key="9">
    <source>
        <dbReference type="ARBA" id="ARBA00031501"/>
    </source>
</evidence>
<evidence type="ECO:0000313" key="12">
    <source>
        <dbReference type="Proteomes" id="UP000324611"/>
    </source>
</evidence>
<dbReference type="RefSeq" id="WP_149838509.1">
    <property type="nucleotide sequence ID" value="NZ_VUOC01000002.1"/>
</dbReference>
<evidence type="ECO:0000256" key="3">
    <source>
        <dbReference type="ARBA" id="ARBA00012560"/>
    </source>
</evidence>
<evidence type="ECO:0000313" key="11">
    <source>
        <dbReference type="EMBL" id="KAA2243634.1"/>
    </source>
</evidence>
<dbReference type="EC" id="2.4.1.25" evidence="3 10"/>
<keyword evidence="12" id="KW-1185">Reference proteome</keyword>
<comment type="similarity">
    <text evidence="2 10">Belongs to the disproportionating enzyme family.</text>
</comment>
<dbReference type="PANTHER" id="PTHR32438">
    <property type="entry name" value="4-ALPHA-GLUCANOTRANSFERASE DPE1, CHLOROPLASTIC/AMYLOPLASTIC"/>
    <property type="match status" value="1"/>
</dbReference>
<organism evidence="11 12">
    <name type="scientific">Chitinophaga agrisoli</name>
    <dbReference type="NCBI Taxonomy" id="2607653"/>
    <lineage>
        <taxon>Bacteria</taxon>
        <taxon>Pseudomonadati</taxon>
        <taxon>Bacteroidota</taxon>
        <taxon>Chitinophagia</taxon>
        <taxon>Chitinophagales</taxon>
        <taxon>Chitinophagaceae</taxon>
        <taxon>Chitinophaga</taxon>
    </lineage>
</organism>
<dbReference type="Pfam" id="PF02446">
    <property type="entry name" value="Glyco_hydro_77"/>
    <property type="match status" value="1"/>
</dbReference>
<reference evidence="11 12" key="1">
    <citation type="submission" date="2019-09" db="EMBL/GenBank/DDBJ databases">
        <title>Chitinophaga ginsengihumi sp. nov., isolated from soil of ginseng rhizosphere.</title>
        <authorList>
            <person name="Lee J."/>
        </authorList>
    </citation>
    <scope>NUCLEOTIDE SEQUENCE [LARGE SCALE GENOMIC DNA]</scope>
    <source>
        <strain evidence="11 12">BN140078</strain>
    </source>
</reference>
<evidence type="ECO:0000256" key="7">
    <source>
        <dbReference type="ARBA" id="ARBA00023277"/>
    </source>
</evidence>
<evidence type="ECO:0000256" key="1">
    <source>
        <dbReference type="ARBA" id="ARBA00000439"/>
    </source>
</evidence>
<evidence type="ECO:0000256" key="6">
    <source>
        <dbReference type="ARBA" id="ARBA00022679"/>
    </source>
</evidence>
<protein>
    <recommendedName>
        <fullName evidence="4 10">4-alpha-glucanotransferase</fullName>
        <ecNumber evidence="3 10">2.4.1.25</ecNumber>
    </recommendedName>
    <alternativeName>
        <fullName evidence="8 10">Amylomaltase</fullName>
    </alternativeName>
    <alternativeName>
        <fullName evidence="9 10">Disproportionating enzyme</fullName>
    </alternativeName>
</protein>
<reference evidence="11 12" key="2">
    <citation type="submission" date="2019-09" db="EMBL/GenBank/DDBJ databases">
        <authorList>
            <person name="Jin C."/>
        </authorList>
    </citation>
    <scope>NUCLEOTIDE SEQUENCE [LARGE SCALE GENOMIC DNA]</scope>
    <source>
        <strain evidence="11 12">BN140078</strain>
    </source>
</reference>
<keyword evidence="5 10" id="KW-0328">Glycosyltransferase</keyword>
<sequence>MDPIATARRAGILMHITSLPGPFGIGDLGPAARDFADRLQRSGQQLWQLLPVNPSAGGYSPYSAMSAMAGNDMLISPELLLKDGLLDRSALQKAVLPATGTVDFSKAYAVKTNLLEQAYRNYCKGNSGKLVKAYDRFCTAQAWWLNDFVQYRALTAYHKGKPWYEWKAKHRNDKAPAPGLDDIREKERWLQFIFDRQWQSLKQYCNKRGILLFGDMPIYMSYDSVDVWANRGSFKLDRAGNMLGVAGVPPDYFNENGQLWNMPVYNWPHLKKAQYRWWVDRIRRNLVWFDLLRLDHFRAFAGYWEVPAGAATAVDGAWQPGPGADLLQVLQTAFPAQPFVAEDLGQIDEAVLQLRDQFRWPGMKVLQFAFGDNMPVSEHIPHEYSPHYFVYTGTHDNNTTRGWWEEDLGPEDRDRLNTYAGQTVTQEEAPLVLGRMAYASVAHTAILPMQDVLALDGKARMNKPAEINGNWQWRMLPGQFNDTIMQRLKTWAQTYNRIRTNGDKHV</sequence>
<dbReference type="Proteomes" id="UP000324611">
    <property type="component" value="Unassembled WGS sequence"/>
</dbReference>
<dbReference type="NCBIfam" id="TIGR00217">
    <property type="entry name" value="malQ"/>
    <property type="match status" value="1"/>
</dbReference>
<evidence type="ECO:0000256" key="5">
    <source>
        <dbReference type="ARBA" id="ARBA00022676"/>
    </source>
</evidence>
<dbReference type="PANTHER" id="PTHR32438:SF5">
    <property type="entry name" value="4-ALPHA-GLUCANOTRANSFERASE DPE1, CHLOROPLASTIC_AMYLOPLASTIC"/>
    <property type="match status" value="1"/>
</dbReference>
<dbReference type="InterPro" id="IPR017853">
    <property type="entry name" value="GH"/>
</dbReference>
<dbReference type="AlphaFoldDB" id="A0A5B2VXT6"/>
<dbReference type="NCBIfam" id="NF011080">
    <property type="entry name" value="PRK14508.1-3"/>
    <property type="match status" value="1"/>
</dbReference>
<name>A0A5B2VXT6_9BACT</name>
<comment type="caution">
    <text evidence="11">The sequence shown here is derived from an EMBL/GenBank/DDBJ whole genome shotgun (WGS) entry which is preliminary data.</text>
</comment>
<gene>
    <name evidence="11" type="primary">malQ</name>
    <name evidence="11" type="ORF">F0L74_14215</name>
</gene>
<dbReference type="GO" id="GO:0004134">
    <property type="term" value="F:4-alpha-glucanotransferase activity"/>
    <property type="evidence" value="ECO:0007669"/>
    <property type="project" value="UniProtKB-EC"/>
</dbReference>
<dbReference type="GO" id="GO:0005975">
    <property type="term" value="P:carbohydrate metabolic process"/>
    <property type="evidence" value="ECO:0007669"/>
    <property type="project" value="InterPro"/>
</dbReference>
<dbReference type="Gene3D" id="3.20.20.80">
    <property type="entry name" value="Glycosidases"/>
    <property type="match status" value="1"/>
</dbReference>
<accession>A0A5B2VXT6</accession>
<dbReference type="SUPFAM" id="SSF51445">
    <property type="entry name" value="(Trans)glycosidases"/>
    <property type="match status" value="1"/>
</dbReference>
<evidence type="ECO:0000256" key="10">
    <source>
        <dbReference type="RuleBase" id="RU361207"/>
    </source>
</evidence>
<keyword evidence="6 10" id="KW-0808">Transferase</keyword>
<evidence type="ECO:0000256" key="2">
    <source>
        <dbReference type="ARBA" id="ARBA00005684"/>
    </source>
</evidence>
<proteinExistence type="inferred from homology"/>
<keyword evidence="7 10" id="KW-0119">Carbohydrate metabolism</keyword>
<dbReference type="EMBL" id="VUOC01000002">
    <property type="protein sequence ID" value="KAA2243634.1"/>
    <property type="molecule type" value="Genomic_DNA"/>
</dbReference>
<dbReference type="InterPro" id="IPR003385">
    <property type="entry name" value="Glyco_hydro_77"/>
</dbReference>